<dbReference type="GO" id="GO:0005634">
    <property type="term" value="C:nucleus"/>
    <property type="evidence" value="ECO:0007669"/>
    <property type="project" value="UniProtKB-SubCell"/>
</dbReference>
<dbReference type="AlphaFoldDB" id="A0AAN8V183"/>
<keyword evidence="2" id="KW-0647">Proteasome</keyword>
<dbReference type="Pfam" id="PF05160">
    <property type="entry name" value="DSS1_SEM1"/>
    <property type="match status" value="1"/>
</dbReference>
<evidence type="ECO:0000313" key="3">
    <source>
        <dbReference type="EMBL" id="KAK6920737.1"/>
    </source>
</evidence>
<gene>
    <name evidence="3" type="ORF">RJ641_014415</name>
</gene>
<organism evidence="3 4">
    <name type="scientific">Dillenia turbinata</name>
    <dbReference type="NCBI Taxonomy" id="194707"/>
    <lineage>
        <taxon>Eukaryota</taxon>
        <taxon>Viridiplantae</taxon>
        <taxon>Streptophyta</taxon>
        <taxon>Embryophyta</taxon>
        <taxon>Tracheophyta</taxon>
        <taxon>Spermatophyta</taxon>
        <taxon>Magnoliopsida</taxon>
        <taxon>eudicotyledons</taxon>
        <taxon>Gunneridae</taxon>
        <taxon>Pentapetalae</taxon>
        <taxon>Dilleniales</taxon>
        <taxon>Dilleniaceae</taxon>
        <taxon>Dillenia</taxon>
    </lineage>
</organism>
<comment type="subcellular location">
    <subcellularLocation>
        <location evidence="2">Nucleus</location>
    </subcellularLocation>
</comment>
<proteinExistence type="inferred from homology"/>
<dbReference type="GO" id="GO:0000724">
    <property type="term" value="P:double-strand break repair via homologous recombination"/>
    <property type="evidence" value="ECO:0007669"/>
    <property type="project" value="TreeGrafter"/>
</dbReference>
<name>A0AAN8V183_9MAGN</name>
<comment type="caution">
    <text evidence="3">The sequence shown here is derived from an EMBL/GenBank/DDBJ whole genome shotgun (WGS) entry which is preliminary data.</text>
</comment>
<dbReference type="SMART" id="SM01385">
    <property type="entry name" value="DSS1_SEM1"/>
    <property type="match status" value="1"/>
</dbReference>
<dbReference type="InterPro" id="IPR007834">
    <property type="entry name" value="DSS1_SEM1"/>
</dbReference>
<dbReference type="GO" id="GO:0006406">
    <property type="term" value="P:mRNA export from nucleus"/>
    <property type="evidence" value="ECO:0007669"/>
    <property type="project" value="UniProtKB-UniRule"/>
</dbReference>
<keyword evidence="4" id="KW-1185">Reference proteome</keyword>
<evidence type="ECO:0000313" key="4">
    <source>
        <dbReference type="Proteomes" id="UP001370490"/>
    </source>
</evidence>
<accession>A0AAN8V183</accession>
<protein>
    <recommendedName>
        <fullName evidence="2">26S proteasome complex subunit SEM1</fullName>
    </recommendedName>
</protein>
<dbReference type="GO" id="GO:0008541">
    <property type="term" value="C:proteasome regulatory particle, lid subcomplex"/>
    <property type="evidence" value="ECO:0007669"/>
    <property type="project" value="UniProtKB-UniRule"/>
</dbReference>
<reference evidence="3 4" key="1">
    <citation type="submission" date="2023-12" db="EMBL/GenBank/DDBJ databases">
        <title>A high-quality genome assembly for Dillenia turbinata (Dilleniales).</title>
        <authorList>
            <person name="Chanderbali A."/>
        </authorList>
    </citation>
    <scope>NUCLEOTIDE SEQUENCE [LARGE SCALE GENOMIC DNA]</scope>
    <source>
        <strain evidence="3">LSX21</strain>
        <tissue evidence="3">Leaf</tissue>
    </source>
</reference>
<comment type="function">
    <text evidence="2">Component of the 26S proteasome, a multiprotein complex involved in the ATP-dependent degradation of ubiquitinated proteins.</text>
</comment>
<dbReference type="GO" id="GO:0043248">
    <property type="term" value="P:proteasome assembly"/>
    <property type="evidence" value="ECO:0007669"/>
    <property type="project" value="UniProtKB-UniRule"/>
</dbReference>
<evidence type="ECO:0000256" key="1">
    <source>
        <dbReference type="ARBA" id="ARBA00034491"/>
    </source>
</evidence>
<dbReference type="EMBL" id="JBAMMX010000020">
    <property type="protein sequence ID" value="KAK6920737.1"/>
    <property type="molecule type" value="Genomic_DNA"/>
</dbReference>
<dbReference type="Proteomes" id="UP001370490">
    <property type="component" value="Unassembled WGS sequence"/>
</dbReference>
<comment type="similarity">
    <text evidence="1 2">Belongs to the DSS1/SEM1 family.</text>
</comment>
<keyword evidence="2" id="KW-0539">Nucleus</keyword>
<evidence type="ECO:0000256" key="2">
    <source>
        <dbReference type="RuleBase" id="RU369057"/>
    </source>
</evidence>
<dbReference type="PANTHER" id="PTHR16771">
    <property type="entry name" value="26 PROTEASOME COMPLEX SUBUNIT DSS1"/>
    <property type="match status" value="1"/>
</dbReference>
<dbReference type="PANTHER" id="PTHR16771:SF17">
    <property type="entry name" value="PROTEIN DELETION OF SUV3 SUPPRESSOR 1(I)-RELATED"/>
    <property type="match status" value="1"/>
</dbReference>
<sequence>MRVGIMAAEPKATTEEAKIDLFEDDDEFEEFEIDEGDISVLVLALILTCYSKLIANLLTIATTYLMVALIDEWEDKEATKEVIQQWEDDWDDDDVNDDFSLQLRRELEGPAFQWSRPGLIGPMATNYQETPKEVGSARARRASPPLLLSAERMLPLPHGKLP</sequence>